<proteinExistence type="predicted"/>
<accession>A0A0E2BHP8</accession>
<gene>
    <name evidence="1" type="ORF">LEP1GSC179_1552</name>
</gene>
<evidence type="ECO:0000313" key="2">
    <source>
        <dbReference type="Proteomes" id="UP000006329"/>
    </source>
</evidence>
<reference evidence="1" key="1">
    <citation type="submission" date="2012-10" db="EMBL/GenBank/DDBJ databases">
        <authorList>
            <person name="Harkins D.M."/>
            <person name="Durkin A.S."/>
            <person name="Brinkac L.M."/>
            <person name="Haft D.H."/>
            <person name="Selengut J.D."/>
            <person name="Sanka R."/>
            <person name="DePew J."/>
            <person name="Purushe J."/>
            <person name="Matthias M.A."/>
            <person name="Vinetz J.M."/>
            <person name="Sutton G.G."/>
            <person name="Nierman W.C."/>
            <person name="Fouts D.E."/>
        </authorList>
    </citation>
    <scope>NUCLEOTIDE SEQUENCE [LARGE SCALE GENOMIC DNA]</scope>
    <source>
        <strain evidence="1">MOR084</strain>
    </source>
</reference>
<dbReference type="AlphaFoldDB" id="A0A0E2BHP8"/>
<dbReference type="EMBL" id="AHON02000027">
    <property type="protein sequence ID" value="EKO34855.1"/>
    <property type="molecule type" value="Genomic_DNA"/>
</dbReference>
<protein>
    <submittedName>
        <fullName evidence="1">Uncharacterized protein</fullName>
    </submittedName>
</protein>
<organism evidence="1 2">
    <name type="scientific">Leptospira santarosai str. MOR084</name>
    <dbReference type="NCBI Taxonomy" id="1049984"/>
    <lineage>
        <taxon>Bacteria</taxon>
        <taxon>Pseudomonadati</taxon>
        <taxon>Spirochaetota</taxon>
        <taxon>Spirochaetia</taxon>
        <taxon>Leptospirales</taxon>
        <taxon>Leptospiraceae</taxon>
        <taxon>Leptospira</taxon>
    </lineage>
</organism>
<keyword evidence="2" id="KW-1185">Reference proteome</keyword>
<comment type="caution">
    <text evidence="1">The sequence shown here is derived from an EMBL/GenBank/DDBJ whole genome shotgun (WGS) entry which is preliminary data.</text>
</comment>
<dbReference type="Proteomes" id="UP000006329">
    <property type="component" value="Unassembled WGS sequence"/>
</dbReference>
<evidence type="ECO:0000313" key="1">
    <source>
        <dbReference type="EMBL" id="EKO34855.1"/>
    </source>
</evidence>
<name>A0A0E2BHP8_9LEPT</name>
<sequence length="52" mass="6350">MYYSSRKTLKFKQSHNNAEDLHQISLKFDFSNNIFEINFYNRITFGKSKERL</sequence>